<dbReference type="EMBL" id="OE006450">
    <property type="protein sequence ID" value="CAD7462673.1"/>
    <property type="molecule type" value="Genomic_DNA"/>
</dbReference>
<sequence length="94" mass="10604">MIMFKNNVLPYALGLGIIAICIVFGSTDDKKYMVVFTSISIKYINKDYIKSTITDLTEVDPNNPEDIGANVTFSLVKELLPEHELREGFLIDFV</sequence>
<name>A0A7R9IQD6_9NEOP</name>
<dbReference type="AlphaFoldDB" id="A0A7R9IQD6"/>
<accession>A0A7R9IQD6</accession>
<evidence type="ECO:0000313" key="1">
    <source>
        <dbReference type="EMBL" id="CAD7462673.1"/>
    </source>
</evidence>
<protein>
    <submittedName>
        <fullName evidence="1">Uncharacterized protein</fullName>
    </submittedName>
</protein>
<gene>
    <name evidence="1" type="ORF">TTEB3V08_LOCUS10563</name>
</gene>
<organism evidence="1">
    <name type="scientific">Timema tahoe</name>
    <dbReference type="NCBI Taxonomy" id="61484"/>
    <lineage>
        <taxon>Eukaryota</taxon>
        <taxon>Metazoa</taxon>
        <taxon>Ecdysozoa</taxon>
        <taxon>Arthropoda</taxon>
        <taxon>Hexapoda</taxon>
        <taxon>Insecta</taxon>
        <taxon>Pterygota</taxon>
        <taxon>Neoptera</taxon>
        <taxon>Polyneoptera</taxon>
        <taxon>Phasmatodea</taxon>
        <taxon>Timematodea</taxon>
        <taxon>Timematoidea</taxon>
        <taxon>Timematidae</taxon>
        <taxon>Timema</taxon>
    </lineage>
</organism>
<reference evidence="1" key="1">
    <citation type="submission" date="2020-11" db="EMBL/GenBank/DDBJ databases">
        <authorList>
            <person name="Tran Van P."/>
        </authorList>
    </citation>
    <scope>NUCLEOTIDE SEQUENCE</scope>
</reference>
<proteinExistence type="predicted"/>